<gene>
    <name evidence="2" type="ORF">GH714_034900</name>
</gene>
<dbReference type="GO" id="GO:0005886">
    <property type="term" value="C:plasma membrane"/>
    <property type="evidence" value="ECO:0007669"/>
    <property type="project" value="TreeGrafter"/>
</dbReference>
<dbReference type="GO" id="GO:0019905">
    <property type="term" value="F:syntaxin binding"/>
    <property type="evidence" value="ECO:0007669"/>
    <property type="project" value="TreeGrafter"/>
</dbReference>
<proteinExistence type="predicted"/>
<organism evidence="2 3">
    <name type="scientific">Hevea brasiliensis</name>
    <name type="common">Para rubber tree</name>
    <name type="synonym">Siphonia brasiliensis</name>
    <dbReference type="NCBI Taxonomy" id="3981"/>
    <lineage>
        <taxon>Eukaryota</taxon>
        <taxon>Viridiplantae</taxon>
        <taxon>Streptophyta</taxon>
        <taxon>Embryophyta</taxon>
        <taxon>Tracheophyta</taxon>
        <taxon>Spermatophyta</taxon>
        <taxon>Magnoliopsida</taxon>
        <taxon>eudicotyledons</taxon>
        <taxon>Gunneridae</taxon>
        <taxon>Pentapetalae</taxon>
        <taxon>rosids</taxon>
        <taxon>fabids</taxon>
        <taxon>Malpighiales</taxon>
        <taxon>Euphorbiaceae</taxon>
        <taxon>Crotonoideae</taxon>
        <taxon>Micrandreae</taxon>
        <taxon>Hevea</taxon>
    </lineage>
</organism>
<evidence type="ECO:0000256" key="1">
    <source>
        <dbReference type="SAM" id="MobiDB-lite"/>
    </source>
</evidence>
<evidence type="ECO:0000313" key="3">
    <source>
        <dbReference type="Proteomes" id="UP000467840"/>
    </source>
</evidence>
<dbReference type="Proteomes" id="UP000467840">
    <property type="component" value="Chromosome 14"/>
</dbReference>
<sequence>MHLKKKVLKHQVKTCFLDTELPRNEVILLLVRPLAPAVGTNTSGQVVATKIAEEVSLMDVKGPTLLYQKQIANEISTGIISLQFRTCSRHCFKKNVLVVATKDSSVLAVDVDTGNMLSTSTVHPKKPSEDVLAGGSNVSNDPDMSKGNPVEDSPKQSSLLICSEKAVYLVNKSRYPRFTSLGHVMLHYENLKGINQRATKVQGTAKSYSDMARELLQKG</sequence>
<keyword evidence="3" id="KW-1185">Reference proteome</keyword>
<dbReference type="EMBL" id="JAAGAX010000006">
    <property type="protein sequence ID" value="KAF2312505.1"/>
    <property type="molecule type" value="Genomic_DNA"/>
</dbReference>
<dbReference type="GO" id="GO:0006893">
    <property type="term" value="P:Golgi to plasma membrane transport"/>
    <property type="evidence" value="ECO:0007669"/>
    <property type="project" value="TreeGrafter"/>
</dbReference>
<dbReference type="PANTHER" id="PTHR10241">
    <property type="entry name" value="LETHAL 2 GIANT LARVAE PROTEIN"/>
    <property type="match status" value="1"/>
</dbReference>
<reference evidence="2 3" key="1">
    <citation type="journal article" date="2020" name="Mol. Plant">
        <title>The Chromosome-Based Rubber Tree Genome Provides New Insights into Spurge Genome Evolution and Rubber Biosynthesis.</title>
        <authorList>
            <person name="Liu J."/>
            <person name="Shi C."/>
            <person name="Shi C.C."/>
            <person name="Li W."/>
            <person name="Zhang Q.J."/>
            <person name="Zhang Y."/>
            <person name="Li K."/>
            <person name="Lu H.F."/>
            <person name="Shi C."/>
            <person name="Zhu S.T."/>
            <person name="Xiao Z.Y."/>
            <person name="Nan H."/>
            <person name="Yue Y."/>
            <person name="Zhu X.G."/>
            <person name="Wu Y."/>
            <person name="Hong X.N."/>
            <person name="Fan G.Y."/>
            <person name="Tong Y."/>
            <person name="Zhang D."/>
            <person name="Mao C.L."/>
            <person name="Liu Y.L."/>
            <person name="Hao S.J."/>
            <person name="Liu W.Q."/>
            <person name="Lv M.Q."/>
            <person name="Zhang H.B."/>
            <person name="Liu Y."/>
            <person name="Hu-Tang G.R."/>
            <person name="Wang J.P."/>
            <person name="Wang J.H."/>
            <person name="Sun Y.H."/>
            <person name="Ni S.B."/>
            <person name="Chen W.B."/>
            <person name="Zhang X.C."/>
            <person name="Jiao Y.N."/>
            <person name="Eichler E.E."/>
            <person name="Li G.H."/>
            <person name="Liu X."/>
            <person name="Gao L.Z."/>
        </authorList>
    </citation>
    <scope>NUCLEOTIDE SEQUENCE [LARGE SCALE GENOMIC DNA]</scope>
    <source>
        <strain evidence="3">cv. GT1</strain>
        <tissue evidence="2">Leaf</tissue>
    </source>
</reference>
<dbReference type="GO" id="GO:0005737">
    <property type="term" value="C:cytoplasm"/>
    <property type="evidence" value="ECO:0007669"/>
    <property type="project" value="TreeGrafter"/>
</dbReference>
<accession>A0A6A6MJ04</accession>
<dbReference type="GO" id="GO:0045159">
    <property type="term" value="F:myosin II binding"/>
    <property type="evidence" value="ECO:0007669"/>
    <property type="project" value="TreeGrafter"/>
</dbReference>
<dbReference type="PANTHER" id="PTHR10241:SF27">
    <property type="entry name" value="TRANSDUCIN_WD40 REPEAT-LIKE SUPERFAMILY PROTEIN"/>
    <property type="match status" value="1"/>
</dbReference>
<protein>
    <submittedName>
        <fullName evidence="2">Uncharacterized protein</fullName>
    </submittedName>
</protein>
<comment type="caution">
    <text evidence="2">The sequence shown here is derived from an EMBL/GenBank/DDBJ whole genome shotgun (WGS) entry which is preliminary data.</text>
</comment>
<dbReference type="GO" id="GO:0006887">
    <property type="term" value="P:exocytosis"/>
    <property type="evidence" value="ECO:0007669"/>
    <property type="project" value="TreeGrafter"/>
</dbReference>
<evidence type="ECO:0000313" key="2">
    <source>
        <dbReference type="EMBL" id="KAF2312505.1"/>
    </source>
</evidence>
<name>A0A6A6MJ04_HEVBR</name>
<dbReference type="AlphaFoldDB" id="A0A6A6MJ04"/>
<dbReference type="GO" id="GO:0005096">
    <property type="term" value="F:GTPase activator activity"/>
    <property type="evidence" value="ECO:0007669"/>
    <property type="project" value="TreeGrafter"/>
</dbReference>
<feature type="region of interest" description="Disordered" evidence="1">
    <location>
        <begin position="119"/>
        <end position="155"/>
    </location>
</feature>